<evidence type="ECO:0000313" key="3">
    <source>
        <dbReference type="EMBL" id="MBA0088645.1"/>
    </source>
</evidence>
<protein>
    <recommendedName>
        <fullName evidence="5">Inverse autotransporter beta-domain domain-containing protein</fullName>
    </recommendedName>
</protein>
<dbReference type="Gene3D" id="2.40.160.170">
    <property type="match status" value="1"/>
</dbReference>
<evidence type="ECO:0000313" key="4">
    <source>
        <dbReference type="Proteomes" id="UP000567293"/>
    </source>
</evidence>
<dbReference type="Proteomes" id="UP000567293">
    <property type="component" value="Unassembled WGS sequence"/>
</dbReference>
<feature type="region of interest" description="Disordered" evidence="1">
    <location>
        <begin position="30"/>
        <end position="68"/>
    </location>
</feature>
<comment type="caution">
    <text evidence="3">The sequence shown here is derived from an EMBL/GenBank/DDBJ whole genome shotgun (WGS) entry which is preliminary data.</text>
</comment>
<proteinExistence type="predicted"/>
<feature type="signal peptide" evidence="2">
    <location>
        <begin position="1"/>
        <end position="26"/>
    </location>
</feature>
<keyword evidence="2" id="KW-0732">Signal</keyword>
<evidence type="ECO:0008006" key="5">
    <source>
        <dbReference type="Google" id="ProtNLM"/>
    </source>
</evidence>
<reference evidence="3" key="1">
    <citation type="submission" date="2020-06" db="EMBL/GenBank/DDBJ databases">
        <title>Legume-microbial interactions unlock mineral nutrients during tropical forest succession.</title>
        <authorList>
            <person name="Epihov D.Z."/>
        </authorList>
    </citation>
    <scope>NUCLEOTIDE SEQUENCE [LARGE SCALE GENOMIC DNA]</scope>
    <source>
        <strain evidence="3">Pan2503</strain>
    </source>
</reference>
<evidence type="ECO:0000256" key="2">
    <source>
        <dbReference type="SAM" id="SignalP"/>
    </source>
</evidence>
<organism evidence="3 4">
    <name type="scientific">Candidatus Acidiferrum panamense</name>
    <dbReference type="NCBI Taxonomy" id="2741543"/>
    <lineage>
        <taxon>Bacteria</taxon>
        <taxon>Pseudomonadati</taxon>
        <taxon>Acidobacteriota</taxon>
        <taxon>Terriglobia</taxon>
        <taxon>Candidatus Acidiferrales</taxon>
        <taxon>Candidatus Acidiferrum</taxon>
    </lineage>
</organism>
<feature type="compositionally biased region" description="Basic and acidic residues" evidence="1">
    <location>
        <begin position="30"/>
        <end position="41"/>
    </location>
</feature>
<feature type="non-terminal residue" evidence="3">
    <location>
        <position position="153"/>
    </location>
</feature>
<keyword evidence="4" id="KW-1185">Reference proteome</keyword>
<sequence length="153" mass="16564">MRKSERRKYALFLGGLLLVQPARCLAAADEDSRKTEREALDSRSLPGESFATNTADVPRPRHSSEGDVGHVGVGVRLSTLGAGAEAAVSLTNRLNLRSGFNIFQYSRGFSHDGVAYKGQLDLRSGEAHLDWYPLGYAFHLSPGLLIYNGNGAT</sequence>
<feature type="chain" id="PRO_5031549172" description="Inverse autotransporter beta-domain domain-containing protein" evidence="2">
    <location>
        <begin position="27"/>
        <end position="153"/>
    </location>
</feature>
<evidence type="ECO:0000256" key="1">
    <source>
        <dbReference type="SAM" id="MobiDB-lite"/>
    </source>
</evidence>
<gene>
    <name evidence="3" type="ORF">HRJ53_26960</name>
</gene>
<dbReference type="AlphaFoldDB" id="A0A7V8NWQ7"/>
<feature type="compositionally biased region" description="Basic and acidic residues" evidence="1">
    <location>
        <begin position="58"/>
        <end position="68"/>
    </location>
</feature>
<dbReference type="EMBL" id="JACDQQ010002608">
    <property type="protein sequence ID" value="MBA0088645.1"/>
    <property type="molecule type" value="Genomic_DNA"/>
</dbReference>
<accession>A0A7V8NWQ7</accession>
<name>A0A7V8NWQ7_9BACT</name>